<gene>
    <name evidence="1" type="ORF">V5E97_06220</name>
</gene>
<proteinExistence type="predicted"/>
<sequence>MRIPPRLKQWQAELGFRPGTIRVKKFSIADYGIGIEDYPDHFGETLEDPDASDDEKADMRESIELWDAEGQFVLFWGNDYWLDGSGEVVSS</sequence>
<dbReference type="EMBL" id="CP155447">
    <property type="protein sequence ID" value="XBH05614.1"/>
    <property type="molecule type" value="Genomic_DNA"/>
</dbReference>
<name>A0AAU7CJN8_9BACT</name>
<protein>
    <submittedName>
        <fullName evidence="1">Uncharacterized protein</fullName>
    </submittedName>
</protein>
<dbReference type="RefSeq" id="WP_406698454.1">
    <property type="nucleotide sequence ID" value="NZ_CP155447.1"/>
</dbReference>
<organism evidence="1">
    <name type="scientific">Singulisphaera sp. Ch08</name>
    <dbReference type="NCBI Taxonomy" id="3120278"/>
    <lineage>
        <taxon>Bacteria</taxon>
        <taxon>Pseudomonadati</taxon>
        <taxon>Planctomycetota</taxon>
        <taxon>Planctomycetia</taxon>
        <taxon>Isosphaerales</taxon>
        <taxon>Isosphaeraceae</taxon>
        <taxon>Singulisphaera</taxon>
    </lineage>
</organism>
<dbReference type="AlphaFoldDB" id="A0AAU7CJN8"/>
<evidence type="ECO:0000313" key="1">
    <source>
        <dbReference type="EMBL" id="XBH05614.1"/>
    </source>
</evidence>
<reference evidence="1" key="1">
    <citation type="submission" date="2024-05" db="EMBL/GenBank/DDBJ databases">
        <title>Planctomycetes of the genus Singulisphaera possess chitinolytic capabilities.</title>
        <authorList>
            <person name="Ivanova A."/>
        </authorList>
    </citation>
    <scope>NUCLEOTIDE SEQUENCE</scope>
    <source>
        <strain evidence="1">Ch08T</strain>
    </source>
</reference>
<accession>A0AAU7CJN8</accession>